<gene>
    <name evidence="2" type="ORF">Sgleb_06080</name>
</gene>
<comment type="caution">
    <text evidence="2">The sequence shown here is derived from an EMBL/GenBank/DDBJ whole genome shotgun (WGS) entry which is preliminary data.</text>
</comment>
<sequence length="70" mass="7441">MLHQPGSGRGGSDRAAFDQPGAQIGFEGGDVLGDRGLRIAEGRGGDGERAVVEDRDEGAQQMWIHGHQDR</sequence>
<accession>A0A640SQG4</accession>
<evidence type="ECO:0000256" key="1">
    <source>
        <dbReference type="SAM" id="MobiDB-lite"/>
    </source>
</evidence>
<organism evidence="2 3">
    <name type="scientific">Streptomyces glebosus</name>
    <dbReference type="NCBI Taxonomy" id="249580"/>
    <lineage>
        <taxon>Bacteria</taxon>
        <taxon>Bacillati</taxon>
        <taxon>Actinomycetota</taxon>
        <taxon>Actinomycetes</taxon>
        <taxon>Kitasatosporales</taxon>
        <taxon>Streptomycetaceae</taxon>
        <taxon>Streptomyces</taxon>
    </lineage>
</organism>
<protein>
    <submittedName>
        <fullName evidence="2">Uncharacterized protein</fullName>
    </submittedName>
</protein>
<evidence type="ECO:0000313" key="3">
    <source>
        <dbReference type="Proteomes" id="UP000430079"/>
    </source>
</evidence>
<dbReference type="Proteomes" id="UP000430079">
    <property type="component" value="Unassembled WGS sequence"/>
</dbReference>
<feature type="compositionally biased region" description="Basic and acidic residues" evidence="1">
    <location>
        <begin position="32"/>
        <end position="53"/>
    </location>
</feature>
<keyword evidence="3" id="KW-1185">Reference proteome</keyword>
<dbReference type="EMBL" id="BLIO01000001">
    <property type="protein sequence ID" value="GFE12561.1"/>
    <property type="molecule type" value="Genomic_DNA"/>
</dbReference>
<evidence type="ECO:0000313" key="2">
    <source>
        <dbReference type="EMBL" id="GFE12561.1"/>
    </source>
</evidence>
<feature type="region of interest" description="Disordered" evidence="1">
    <location>
        <begin position="1"/>
        <end position="70"/>
    </location>
</feature>
<proteinExistence type="predicted"/>
<dbReference type="AlphaFoldDB" id="A0A640SQG4"/>
<reference evidence="2 3" key="1">
    <citation type="submission" date="2019-12" db="EMBL/GenBank/DDBJ databases">
        <title>Whole genome shotgun sequence of Streptomyces hygroscopicus subsp. glebosus NBRC 13786.</title>
        <authorList>
            <person name="Ichikawa N."/>
            <person name="Kimura A."/>
            <person name="Kitahashi Y."/>
            <person name="Komaki H."/>
            <person name="Tamura T."/>
        </authorList>
    </citation>
    <scope>NUCLEOTIDE SEQUENCE [LARGE SCALE GENOMIC DNA]</scope>
    <source>
        <strain evidence="2 3">NBRC 13786</strain>
    </source>
</reference>
<name>A0A640SQG4_9ACTN</name>